<keyword evidence="7" id="KW-0378">Hydrolase</keyword>
<keyword evidence="10" id="KW-1185">Reference proteome</keyword>
<keyword evidence="4" id="KW-0540">Nuclease</keyword>
<proteinExistence type="inferred from homology"/>
<evidence type="ECO:0000313" key="9">
    <source>
        <dbReference type="EMBL" id="PFH55809.1"/>
    </source>
</evidence>
<keyword evidence="5" id="KW-0479">Metal-binding</keyword>
<dbReference type="SUPFAM" id="SSF53098">
    <property type="entry name" value="Ribonuclease H-like"/>
    <property type="match status" value="1"/>
</dbReference>
<comment type="similarity">
    <text evidence="2">Belongs to the RNase H family.</text>
</comment>
<dbReference type="InterPro" id="IPR002156">
    <property type="entry name" value="RNaseH_domain"/>
</dbReference>
<gene>
    <name evidence="9" type="ORF">XA68_17575</name>
</gene>
<evidence type="ECO:0000313" key="10">
    <source>
        <dbReference type="Proteomes" id="UP000037136"/>
    </source>
</evidence>
<dbReference type="PROSITE" id="PS50879">
    <property type="entry name" value="RNASE_H_1"/>
    <property type="match status" value="1"/>
</dbReference>
<name>A0A2A9P300_OPHUN</name>
<sequence length="238" mass="27027">MAVQAVAKAFVPPHADSTVNDLFHTVELRSDSPFVAPSFSRLVRKCAVDGRRQFLIYTDGACLDDGQPNAQAGWAFDFMADQEPNGIISGRLERYGPVVGHAYRQTSNRAELRAVLAAMRFRRWEYEAFVSLVIATSSEYVTRGATEWLHHWIRNDWTMSNGEPVENQDLWFAILQAIHRAHTAGLEIQFWTIPRSQNPMADGAARRAAHFVDVDHYHDVDYCAWAYEKSDGLIQLEE</sequence>
<dbReference type="Pfam" id="PF00075">
    <property type="entry name" value="RNase_H"/>
    <property type="match status" value="1"/>
</dbReference>
<dbReference type="STRING" id="268505.A0A2A9P300"/>
<dbReference type="GO" id="GO:0043137">
    <property type="term" value="P:DNA replication, removal of RNA primer"/>
    <property type="evidence" value="ECO:0007669"/>
    <property type="project" value="TreeGrafter"/>
</dbReference>
<reference evidence="9 10" key="1">
    <citation type="journal article" date="2015" name="BMC Genomics">
        <title>Gene expression during zombie ant biting behavior reflects the complexity underlying fungal parasitic behavioral manipulation.</title>
        <authorList>
            <person name="de Bekker C."/>
            <person name="Ohm R.A."/>
            <person name="Loreto R.G."/>
            <person name="Sebastian A."/>
            <person name="Albert I."/>
            <person name="Merrow M."/>
            <person name="Brachmann A."/>
            <person name="Hughes D.P."/>
        </authorList>
    </citation>
    <scope>NUCLEOTIDE SEQUENCE [LARGE SCALE GENOMIC DNA]</scope>
    <source>
        <strain evidence="9 10">SC16a</strain>
    </source>
</reference>
<keyword evidence="6" id="KW-0255">Endonuclease</keyword>
<dbReference type="GO" id="GO:0046872">
    <property type="term" value="F:metal ion binding"/>
    <property type="evidence" value="ECO:0007669"/>
    <property type="project" value="UniProtKB-KW"/>
</dbReference>
<evidence type="ECO:0000256" key="2">
    <source>
        <dbReference type="ARBA" id="ARBA00005300"/>
    </source>
</evidence>
<dbReference type="EC" id="3.1.26.4" evidence="3"/>
<evidence type="ECO:0000256" key="1">
    <source>
        <dbReference type="ARBA" id="ARBA00000077"/>
    </source>
</evidence>
<dbReference type="PANTHER" id="PTHR10642">
    <property type="entry name" value="RIBONUCLEASE H1"/>
    <property type="match status" value="1"/>
</dbReference>
<dbReference type="AlphaFoldDB" id="A0A2A9P300"/>
<dbReference type="InterPro" id="IPR012337">
    <property type="entry name" value="RNaseH-like_sf"/>
</dbReference>
<dbReference type="GO" id="GO:0003676">
    <property type="term" value="F:nucleic acid binding"/>
    <property type="evidence" value="ECO:0007669"/>
    <property type="project" value="InterPro"/>
</dbReference>
<dbReference type="InterPro" id="IPR050092">
    <property type="entry name" value="RNase_H"/>
</dbReference>
<dbReference type="PANTHER" id="PTHR10642:SF26">
    <property type="entry name" value="RIBONUCLEASE H1"/>
    <property type="match status" value="1"/>
</dbReference>
<evidence type="ECO:0000256" key="6">
    <source>
        <dbReference type="ARBA" id="ARBA00022759"/>
    </source>
</evidence>
<dbReference type="GO" id="GO:0004523">
    <property type="term" value="F:RNA-DNA hybrid ribonuclease activity"/>
    <property type="evidence" value="ECO:0007669"/>
    <property type="project" value="UniProtKB-EC"/>
</dbReference>
<dbReference type="OrthoDB" id="407198at2759"/>
<dbReference type="CDD" id="cd13934">
    <property type="entry name" value="RNase_H_Dikarya_like"/>
    <property type="match status" value="1"/>
</dbReference>
<dbReference type="Proteomes" id="UP000037136">
    <property type="component" value="Unassembled WGS sequence"/>
</dbReference>
<evidence type="ECO:0000256" key="5">
    <source>
        <dbReference type="ARBA" id="ARBA00022723"/>
    </source>
</evidence>
<protein>
    <recommendedName>
        <fullName evidence="3">ribonuclease H</fullName>
        <ecNumber evidence="3">3.1.26.4</ecNumber>
    </recommendedName>
</protein>
<dbReference type="EMBL" id="LAZP02000757">
    <property type="protein sequence ID" value="PFH55809.1"/>
    <property type="molecule type" value="Genomic_DNA"/>
</dbReference>
<feature type="domain" description="RNase H type-1" evidence="8">
    <location>
        <begin position="50"/>
        <end position="210"/>
    </location>
</feature>
<organism evidence="9 10">
    <name type="scientific">Ophiocordyceps unilateralis</name>
    <name type="common">Zombie-ant fungus</name>
    <name type="synonym">Torrubia unilateralis</name>
    <dbReference type="NCBI Taxonomy" id="268505"/>
    <lineage>
        <taxon>Eukaryota</taxon>
        <taxon>Fungi</taxon>
        <taxon>Dikarya</taxon>
        <taxon>Ascomycota</taxon>
        <taxon>Pezizomycotina</taxon>
        <taxon>Sordariomycetes</taxon>
        <taxon>Hypocreomycetidae</taxon>
        <taxon>Hypocreales</taxon>
        <taxon>Ophiocordycipitaceae</taxon>
        <taxon>Ophiocordyceps</taxon>
    </lineage>
</organism>
<dbReference type="Gene3D" id="3.30.420.10">
    <property type="entry name" value="Ribonuclease H-like superfamily/Ribonuclease H"/>
    <property type="match status" value="1"/>
</dbReference>
<accession>A0A2A9P300</accession>
<evidence type="ECO:0000259" key="8">
    <source>
        <dbReference type="PROSITE" id="PS50879"/>
    </source>
</evidence>
<evidence type="ECO:0000256" key="3">
    <source>
        <dbReference type="ARBA" id="ARBA00012180"/>
    </source>
</evidence>
<comment type="caution">
    <text evidence="9">The sequence shown here is derived from an EMBL/GenBank/DDBJ whole genome shotgun (WGS) entry which is preliminary data.</text>
</comment>
<evidence type="ECO:0000256" key="7">
    <source>
        <dbReference type="ARBA" id="ARBA00022801"/>
    </source>
</evidence>
<comment type="catalytic activity">
    <reaction evidence="1">
        <text>Endonucleolytic cleavage to 5'-phosphomonoester.</text>
        <dbReference type="EC" id="3.1.26.4"/>
    </reaction>
</comment>
<dbReference type="InterPro" id="IPR036397">
    <property type="entry name" value="RNaseH_sf"/>
</dbReference>
<reference evidence="9 10" key="2">
    <citation type="journal article" date="2017" name="Sci. Rep.">
        <title>Ant-infecting Ophiocordyceps genomes reveal a high diversity of potential behavioral manipulation genes and a possible major role for enterotoxins.</title>
        <authorList>
            <person name="de Bekker C."/>
            <person name="Ohm R.A."/>
            <person name="Evans H.C."/>
            <person name="Brachmann A."/>
            <person name="Hughes D.P."/>
        </authorList>
    </citation>
    <scope>NUCLEOTIDE SEQUENCE [LARGE SCALE GENOMIC DNA]</scope>
    <source>
        <strain evidence="9 10">SC16a</strain>
    </source>
</reference>
<evidence type="ECO:0000256" key="4">
    <source>
        <dbReference type="ARBA" id="ARBA00022722"/>
    </source>
</evidence>